<feature type="chain" id="PRO_5044347585" evidence="1">
    <location>
        <begin position="22"/>
        <end position="194"/>
    </location>
</feature>
<protein>
    <submittedName>
        <fullName evidence="2">DUF4893 domain-containing protein</fullName>
    </submittedName>
</protein>
<proteinExistence type="predicted"/>
<organism evidence="2">
    <name type="scientific">Caulobacter sp. 73W</name>
    <dbReference type="NCBI Taxonomy" id="3161137"/>
    <lineage>
        <taxon>Bacteria</taxon>
        <taxon>Pseudomonadati</taxon>
        <taxon>Pseudomonadota</taxon>
        <taxon>Alphaproteobacteria</taxon>
        <taxon>Caulobacterales</taxon>
        <taxon>Caulobacteraceae</taxon>
        <taxon>Caulobacter</taxon>
    </lineage>
</organism>
<feature type="signal peptide" evidence="1">
    <location>
        <begin position="1"/>
        <end position="21"/>
    </location>
</feature>
<gene>
    <name evidence="2" type="ORF">ABOZ73_13250</name>
</gene>
<dbReference type="AlphaFoldDB" id="A0AB39KPZ2"/>
<name>A0AB39KPZ2_9CAUL</name>
<evidence type="ECO:0000256" key="1">
    <source>
        <dbReference type="SAM" id="SignalP"/>
    </source>
</evidence>
<evidence type="ECO:0000313" key="2">
    <source>
        <dbReference type="EMBL" id="XDO95759.1"/>
    </source>
</evidence>
<sequence>MRERLFLMAAMAAALPFYAHAASGDWKKDAVQYDRRRIERLDHAWTEALGEARAGGHARELAAQGALFKPGAALKRPEPAPGTYRCRTFKLGGNLPYVAYGWFTCRVELTPGGDMLLRKTTGSQRQAGSLYPDGPRRQVFLGAVAWGSDKPLAYRQDVERDQAGVLERIGANRWRLALPYPKQELKLDVIELRK</sequence>
<dbReference type="RefSeq" id="WP_369058602.1">
    <property type="nucleotide sequence ID" value="NZ_CP158375.1"/>
</dbReference>
<dbReference type="Pfam" id="PF16233">
    <property type="entry name" value="DUF4893"/>
    <property type="match status" value="1"/>
</dbReference>
<reference evidence="2" key="1">
    <citation type="submission" date="2024-06" db="EMBL/GenBank/DDBJ databases">
        <title>Caulobacter inopinatus, sp. nov.</title>
        <authorList>
            <person name="Donachie S.P."/>
        </authorList>
    </citation>
    <scope>NUCLEOTIDE SEQUENCE</scope>
    <source>
        <strain evidence="2">73W</strain>
    </source>
</reference>
<accession>A0AB39KPZ2</accession>
<keyword evidence="1" id="KW-0732">Signal</keyword>
<dbReference type="EMBL" id="CP158375">
    <property type="protein sequence ID" value="XDO95759.1"/>
    <property type="molecule type" value="Genomic_DNA"/>
</dbReference>
<dbReference type="InterPro" id="IPR032609">
    <property type="entry name" value="DUF4893"/>
</dbReference>